<evidence type="ECO:0000259" key="11">
    <source>
        <dbReference type="Pfam" id="PF08264"/>
    </source>
</evidence>
<evidence type="ECO:0000256" key="2">
    <source>
        <dbReference type="ARBA" id="ARBA00012838"/>
    </source>
</evidence>
<evidence type="ECO:0000313" key="14">
    <source>
        <dbReference type="Proteomes" id="UP000177960"/>
    </source>
</evidence>
<dbReference type="CDD" id="cd00814">
    <property type="entry name" value="MetRS_core"/>
    <property type="match status" value="1"/>
</dbReference>
<dbReference type="InterPro" id="IPR014758">
    <property type="entry name" value="Met-tRNA_synth"/>
</dbReference>
<dbReference type="Gene3D" id="2.170.220.10">
    <property type="match status" value="1"/>
</dbReference>
<dbReference type="Pfam" id="PF09334">
    <property type="entry name" value="tRNA-synt_1g"/>
    <property type="match status" value="1"/>
</dbReference>
<dbReference type="InterPro" id="IPR009080">
    <property type="entry name" value="tRNAsynth_Ia_anticodon-bd"/>
</dbReference>
<evidence type="ECO:0000256" key="1">
    <source>
        <dbReference type="ARBA" id="ARBA00003314"/>
    </source>
</evidence>
<keyword evidence="5 10" id="KW-0547">Nucleotide-binding</keyword>
<sequence>MNKFYITTSIAYVNAPPHIGFALESLQADVLARWRRQKGEEVFFLTGTDEHGAKIARAAEVAGKTPRELVDENAEKFRELKKSLNLSWDNFIRTSDEKVHWPVAQELWRRLEKAGDLYKKSYQGLYCVGHEAFVTQKDLENGKCRDHQKEPEIIEEENWFFRLSKYSEVIKEKVESGELKIVPETRKNEILSLLREGLEDISFSRPSKDLSWGVPVPDDDTQTMYVWADALSNYISGRGGISEWEKHPADIHLIGKDILRFHAAIWPGMLLSAGLPLPKAIYVHGHILSNGQKMSKSLGNVVDPFELAGKYGSASSPQAGADAVRYYLLKAIPSGGDGDFSYEKFEETYNGDLANGLGNFAARILVLASSDTNKSRIHTNDTKIDSVVEEKIRIVREGVYKKIEEFKLNEALEAIWGLIHFGDQYANEKKPWEKKITADNNRQQTTTIYNLLIILDNVAALLAPFLPETAEKITKSITNKEEEITVKKIENLFPRL</sequence>
<dbReference type="GO" id="GO:0005524">
    <property type="term" value="F:ATP binding"/>
    <property type="evidence" value="ECO:0007669"/>
    <property type="project" value="UniProtKB-KW"/>
</dbReference>
<dbReference type="AlphaFoldDB" id="A0A1G1ZIH8"/>
<evidence type="ECO:0000256" key="6">
    <source>
        <dbReference type="ARBA" id="ARBA00022840"/>
    </source>
</evidence>
<comment type="caution">
    <text evidence="13">The sequence shown here is derived from an EMBL/GenBank/DDBJ whole genome shotgun (WGS) entry which is preliminary data.</text>
</comment>
<dbReference type="Gene3D" id="3.40.50.620">
    <property type="entry name" value="HUPs"/>
    <property type="match status" value="1"/>
</dbReference>
<organism evidence="13 14">
    <name type="scientific">Candidatus Harrisonbacteria bacterium RIFCSPHIGHO2_02_FULL_42_16</name>
    <dbReference type="NCBI Taxonomy" id="1798404"/>
    <lineage>
        <taxon>Bacteria</taxon>
        <taxon>Candidatus Harrisoniibacteriota</taxon>
    </lineage>
</organism>
<dbReference type="Gene3D" id="1.10.730.10">
    <property type="entry name" value="Isoleucyl-tRNA Synthetase, Domain 1"/>
    <property type="match status" value="1"/>
</dbReference>
<evidence type="ECO:0000256" key="8">
    <source>
        <dbReference type="ARBA" id="ARBA00023146"/>
    </source>
</evidence>
<evidence type="ECO:0000256" key="10">
    <source>
        <dbReference type="RuleBase" id="RU363039"/>
    </source>
</evidence>
<comment type="function">
    <text evidence="1">Is required not only for elongation of protein synthesis but also for the initiation of all mRNA translation through initiator tRNA(fMet) aminoacylation.</text>
</comment>
<comment type="similarity">
    <text evidence="10">Belongs to the class-I aminoacyl-tRNA synthetase family.</text>
</comment>
<dbReference type="InterPro" id="IPR023457">
    <property type="entry name" value="Met-tRNA_synth_2"/>
</dbReference>
<dbReference type="STRING" id="1798404.A3B92_02250"/>
<dbReference type="PANTHER" id="PTHR43326:SF1">
    <property type="entry name" value="METHIONINE--TRNA LIGASE, MITOCHONDRIAL"/>
    <property type="match status" value="1"/>
</dbReference>
<keyword evidence="7 10" id="KW-0648">Protein biosynthesis</keyword>
<keyword evidence="6 10" id="KW-0067">ATP-binding</keyword>
<evidence type="ECO:0000256" key="5">
    <source>
        <dbReference type="ARBA" id="ARBA00022741"/>
    </source>
</evidence>
<evidence type="ECO:0000256" key="7">
    <source>
        <dbReference type="ARBA" id="ARBA00022917"/>
    </source>
</evidence>
<gene>
    <name evidence="13" type="ORF">A3B92_02250</name>
</gene>
<dbReference type="EMBL" id="MHJG01000013">
    <property type="protein sequence ID" value="OGY63916.1"/>
    <property type="molecule type" value="Genomic_DNA"/>
</dbReference>
<dbReference type="InterPro" id="IPR033911">
    <property type="entry name" value="MetRS_core"/>
</dbReference>
<accession>A0A1G1ZIH8</accession>
<dbReference type="Proteomes" id="UP000177960">
    <property type="component" value="Unassembled WGS sequence"/>
</dbReference>
<dbReference type="SUPFAM" id="SSF47323">
    <property type="entry name" value="Anticodon-binding domain of a subclass of class I aminoacyl-tRNA synthetases"/>
    <property type="match status" value="1"/>
</dbReference>
<dbReference type="NCBIfam" id="TIGR00398">
    <property type="entry name" value="metG"/>
    <property type="match status" value="1"/>
</dbReference>
<reference evidence="13 14" key="1">
    <citation type="journal article" date="2016" name="Nat. Commun.">
        <title>Thousands of microbial genomes shed light on interconnected biogeochemical processes in an aquifer system.</title>
        <authorList>
            <person name="Anantharaman K."/>
            <person name="Brown C.T."/>
            <person name="Hug L.A."/>
            <person name="Sharon I."/>
            <person name="Castelle C.J."/>
            <person name="Probst A.J."/>
            <person name="Thomas B.C."/>
            <person name="Singh A."/>
            <person name="Wilkins M.J."/>
            <person name="Karaoz U."/>
            <person name="Brodie E.L."/>
            <person name="Williams K.H."/>
            <person name="Hubbard S.S."/>
            <person name="Banfield J.F."/>
        </authorList>
    </citation>
    <scope>NUCLEOTIDE SEQUENCE [LARGE SCALE GENOMIC DNA]</scope>
</reference>
<evidence type="ECO:0000313" key="13">
    <source>
        <dbReference type="EMBL" id="OGY63916.1"/>
    </source>
</evidence>
<dbReference type="InterPro" id="IPR014729">
    <property type="entry name" value="Rossmann-like_a/b/a_fold"/>
</dbReference>
<evidence type="ECO:0000256" key="3">
    <source>
        <dbReference type="ARBA" id="ARBA00018753"/>
    </source>
</evidence>
<evidence type="ECO:0000256" key="4">
    <source>
        <dbReference type="ARBA" id="ARBA00022598"/>
    </source>
</evidence>
<proteinExistence type="inferred from homology"/>
<dbReference type="Pfam" id="PF08264">
    <property type="entry name" value="Anticodon_1"/>
    <property type="match status" value="1"/>
</dbReference>
<keyword evidence="4 10" id="KW-0436">Ligase</keyword>
<feature type="domain" description="Methionyl/Valyl/Leucyl/Isoleucyl-tRNA synthetase anticodon-binding" evidence="11">
    <location>
        <begin position="391"/>
        <end position="485"/>
    </location>
</feature>
<dbReference type="GO" id="GO:0004825">
    <property type="term" value="F:methionine-tRNA ligase activity"/>
    <property type="evidence" value="ECO:0007669"/>
    <property type="project" value="UniProtKB-EC"/>
</dbReference>
<evidence type="ECO:0000259" key="12">
    <source>
        <dbReference type="Pfam" id="PF09334"/>
    </source>
</evidence>
<dbReference type="PANTHER" id="PTHR43326">
    <property type="entry name" value="METHIONYL-TRNA SYNTHETASE"/>
    <property type="match status" value="1"/>
</dbReference>
<dbReference type="SUPFAM" id="SSF52374">
    <property type="entry name" value="Nucleotidylyl transferase"/>
    <property type="match status" value="1"/>
</dbReference>
<feature type="domain" description="Methionyl/Leucyl tRNA synthetase" evidence="12">
    <location>
        <begin position="136"/>
        <end position="364"/>
    </location>
</feature>
<name>A0A1G1ZIH8_9BACT</name>
<dbReference type="FunFam" id="2.170.220.10:FF:000003">
    <property type="entry name" value="Methionine--tRNA ligase"/>
    <property type="match status" value="1"/>
</dbReference>
<protein>
    <recommendedName>
        <fullName evidence="3">Methionine--tRNA ligase</fullName>
        <ecNumber evidence="2">6.1.1.10</ecNumber>
    </recommendedName>
    <alternativeName>
        <fullName evidence="9">Methionyl-tRNA synthetase</fullName>
    </alternativeName>
</protein>
<dbReference type="GO" id="GO:0006431">
    <property type="term" value="P:methionyl-tRNA aminoacylation"/>
    <property type="evidence" value="ECO:0007669"/>
    <property type="project" value="InterPro"/>
</dbReference>
<keyword evidence="8 10" id="KW-0030">Aminoacyl-tRNA synthetase</keyword>
<dbReference type="EC" id="6.1.1.10" evidence="2"/>
<dbReference type="InterPro" id="IPR013155">
    <property type="entry name" value="M/V/L/I-tRNA-synth_anticd-bd"/>
</dbReference>
<dbReference type="PRINTS" id="PR01041">
    <property type="entry name" value="TRNASYNTHMET"/>
</dbReference>
<evidence type="ECO:0000256" key="9">
    <source>
        <dbReference type="ARBA" id="ARBA00030904"/>
    </source>
</evidence>
<dbReference type="InterPro" id="IPR015413">
    <property type="entry name" value="Methionyl/Leucyl_tRNA_Synth"/>
</dbReference>